<evidence type="ECO:0000313" key="1">
    <source>
        <dbReference type="EMBL" id="CAK5060607.1"/>
    </source>
</evidence>
<accession>A0ACB0YS90</accession>
<dbReference type="EMBL" id="CAVMJV010000018">
    <property type="protein sequence ID" value="CAK5060607.1"/>
    <property type="molecule type" value="Genomic_DNA"/>
</dbReference>
<dbReference type="Proteomes" id="UP001497535">
    <property type="component" value="Unassembled WGS sequence"/>
</dbReference>
<organism evidence="1 2">
    <name type="scientific">Meloidogyne enterolobii</name>
    <name type="common">Root-knot nematode worm</name>
    <name type="synonym">Meloidogyne mayaguensis</name>
    <dbReference type="NCBI Taxonomy" id="390850"/>
    <lineage>
        <taxon>Eukaryota</taxon>
        <taxon>Metazoa</taxon>
        <taxon>Ecdysozoa</taxon>
        <taxon>Nematoda</taxon>
        <taxon>Chromadorea</taxon>
        <taxon>Rhabditida</taxon>
        <taxon>Tylenchina</taxon>
        <taxon>Tylenchomorpha</taxon>
        <taxon>Tylenchoidea</taxon>
        <taxon>Meloidogynidae</taxon>
        <taxon>Meloidogyninae</taxon>
        <taxon>Meloidogyne</taxon>
    </lineage>
</organism>
<evidence type="ECO:0000313" key="2">
    <source>
        <dbReference type="Proteomes" id="UP001497535"/>
    </source>
</evidence>
<proteinExistence type="predicted"/>
<name>A0ACB0YS90_MELEN</name>
<comment type="caution">
    <text evidence="1">The sequence shown here is derived from an EMBL/GenBank/DDBJ whole genome shotgun (WGS) entry which is preliminary data.</text>
</comment>
<gene>
    <name evidence="1" type="ORF">MENTE1834_LOCUS15997</name>
</gene>
<protein>
    <submittedName>
        <fullName evidence="1">Uncharacterized protein</fullName>
    </submittedName>
</protein>
<sequence length="277" mass="31690">MKRTYLLRRPKDDDEEEDFYSQEAVKAKPIDPHLARNLGPTFAAGKDFVRASQKSQNEFYGNQKVMEASTSGGGTEKEYRQMTHDERNNLSASIIKAELKGDKEKVVKLKRRLEEGIIEIKSKKGEAGQEKNGEKKPVILMEMDRKSGLTKPAVASNKSNKTADNSNNNKQQIMGVLEEEYSKQSSLDDMLAEEKRTTAEDQLSMFNQAAEIFSQNRQDEEGFFDDTLDSRKKRKTDKADSQQRQTMIKGWENFLYIFKNSKKNFCVGLCRGLCKRT</sequence>
<keyword evidence="2" id="KW-1185">Reference proteome</keyword>
<reference evidence="1" key="1">
    <citation type="submission" date="2023-11" db="EMBL/GenBank/DDBJ databases">
        <authorList>
            <person name="Poullet M."/>
        </authorList>
    </citation>
    <scope>NUCLEOTIDE SEQUENCE</scope>
    <source>
        <strain evidence="1">E1834</strain>
    </source>
</reference>